<dbReference type="SUPFAM" id="SSF53335">
    <property type="entry name" value="S-adenosyl-L-methionine-dependent methyltransferases"/>
    <property type="match status" value="1"/>
</dbReference>
<evidence type="ECO:0000256" key="1">
    <source>
        <dbReference type="SAM" id="Phobius"/>
    </source>
</evidence>
<reference evidence="3 4" key="1">
    <citation type="submission" date="2021-01" db="EMBL/GenBank/DDBJ databases">
        <title>Whole genome shotgun sequence of Actinoplanes durhamensis NBRC 14914.</title>
        <authorList>
            <person name="Komaki H."/>
            <person name="Tamura T."/>
        </authorList>
    </citation>
    <scope>NUCLEOTIDE SEQUENCE [LARGE SCALE GENOMIC DNA]</scope>
    <source>
        <strain evidence="3 4">NBRC 14914</strain>
    </source>
</reference>
<comment type="caution">
    <text evidence="3">The sequence shown here is derived from an EMBL/GenBank/DDBJ whole genome shotgun (WGS) entry which is preliminary data.</text>
</comment>
<feature type="domain" description="Methyltransferase" evidence="2">
    <location>
        <begin position="85"/>
        <end position="184"/>
    </location>
</feature>
<sequence length="244" mass="25986">MPKASYRTWLRPGRLYPIAGLAALSLAGCALTVVSPWFLLFLVPLAAFGYIAAILLLSAYRLGPGGGQRRIHELIAARSGGGPRVLDIGCGSGSLAVRIAQAWPAATVTGVDSWGPGWHYSQRMCEANARAEGVADRVVFRDQSGTALDFPDGTFDIVVSCMTFHEIKDEGAVREALRVLRPGGRFVFVDPFADPAYYPSQAAIPGKLTPLGDLVDLPFPLRHPKVLGCAMLAEGTASPSLSKH</sequence>
<dbReference type="RefSeq" id="WP_203726620.1">
    <property type="nucleotide sequence ID" value="NZ_BAAATX010000003.1"/>
</dbReference>
<dbReference type="EMBL" id="BOML01000019">
    <property type="protein sequence ID" value="GIE01033.1"/>
    <property type="molecule type" value="Genomic_DNA"/>
</dbReference>
<feature type="transmembrane region" description="Helical" evidence="1">
    <location>
        <begin position="39"/>
        <end position="60"/>
    </location>
</feature>
<evidence type="ECO:0000259" key="2">
    <source>
        <dbReference type="Pfam" id="PF13649"/>
    </source>
</evidence>
<dbReference type="Proteomes" id="UP000637628">
    <property type="component" value="Unassembled WGS sequence"/>
</dbReference>
<accession>A0ABQ3YTY2</accession>
<dbReference type="InterPro" id="IPR029063">
    <property type="entry name" value="SAM-dependent_MTases_sf"/>
</dbReference>
<keyword evidence="1" id="KW-0472">Membrane</keyword>
<gene>
    <name evidence="3" type="ORF">Adu01nite_23830</name>
</gene>
<dbReference type="PANTHER" id="PTHR42912:SF93">
    <property type="entry name" value="N6-ADENOSINE-METHYLTRANSFERASE TMT1A"/>
    <property type="match status" value="1"/>
</dbReference>
<dbReference type="InterPro" id="IPR050508">
    <property type="entry name" value="Methyltransf_Superfamily"/>
</dbReference>
<keyword evidence="1" id="KW-1133">Transmembrane helix</keyword>
<protein>
    <recommendedName>
        <fullName evidence="2">Methyltransferase domain-containing protein</fullName>
    </recommendedName>
</protein>
<dbReference type="InterPro" id="IPR041698">
    <property type="entry name" value="Methyltransf_25"/>
</dbReference>
<keyword evidence="1" id="KW-0812">Transmembrane</keyword>
<keyword evidence="4" id="KW-1185">Reference proteome</keyword>
<dbReference type="PANTHER" id="PTHR42912">
    <property type="entry name" value="METHYLTRANSFERASE"/>
    <property type="match status" value="1"/>
</dbReference>
<dbReference type="PROSITE" id="PS51257">
    <property type="entry name" value="PROKAR_LIPOPROTEIN"/>
    <property type="match status" value="1"/>
</dbReference>
<evidence type="ECO:0000313" key="4">
    <source>
        <dbReference type="Proteomes" id="UP000637628"/>
    </source>
</evidence>
<dbReference type="Gene3D" id="3.40.50.150">
    <property type="entry name" value="Vaccinia Virus protein VP39"/>
    <property type="match status" value="1"/>
</dbReference>
<evidence type="ECO:0000313" key="3">
    <source>
        <dbReference type="EMBL" id="GIE01033.1"/>
    </source>
</evidence>
<dbReference type="CDD" id="cd02440">
    <property type="entry name" value="AdoMet_MTases"/>
    <property type="match status" value="1"/>
</dbReference>
<proteinExistence type="predicted"/>
<organism evidence="3 4">
    <name type="scientific">Paractinoplanes durhamensis</name>
    <dbReference type="NCBI Taxonomy" id="113563"/>
    <lineage>
        <taxon>Bacteria</taxon>
        <taxon>Bacillati</taxon>
        <taxon>Actinomycetota</taxon>
        <taxon>Actinomycetes</taxon>
        <taxon>Micromonosporales</taxon>
        <taxon>Micromonosporaceae</taxon>
        <taxon>Paractinoplanes</taxon>
    </lineage>
</organism>
<name>A0ABQ3YTY2_9ACTN</name>
<dbReference type="Pfam" id="PF13649">
    <property type="entry name" value="Methyltransf_25"/>
    <property type="match status" value="1"/>
</dbReference>
<feature type="transmembrane region" description="Helical" evidence="1">
    <location>
        <begin position="15"/>
        <end position="33"/>
    </location>
</feature>